<organism evidence="1 2">
    <name type="scientific">Evansella caseinilytica</name>
    <dbReference type="NCBI Taxonomy" id="1503961"/>
    <lineage>
        <taxon>Bacteria</taxon>
        <taxon>Bacillati</taxon>
        <taxon>Bacillota</taxon>
        <taxon>Bacilli</taxon>
        <taxon>Bacillales</taxon>
        <taxon>Bacillaceae</taxon>
        <taxon>Evansella</taxon>
    </lineage>
</organism>
<reference evidence="2" key="1">
    <citation type="submission" date="2016-10" db="EMBL/GenBank/DDBJ databases">
        <authorList>
            <person name="Varghese N."/>
            <person name="Submissions S."/>
        </authorList>
    </citation>
    <scope>NUCLEOTIDE SEQUENCE [LARGE SCALE GENOMIC DNA]</scope>
    <source>
        <strain evidence="2">SP</strain>
    </source>
</reference>
<sequence>MAVTFLYDDRLGISVPYMLKEWEELSPETRESTLETWEGIRGVIPDRIKELEKEISLLQRYLNEEDEFEKSCMINSEISELASIINDLWIWYRSGEEVQVKLHF</sequence>
<gene>
    <name evidence="1" type="ORF">SAMN05421736_116125</name>
</gene>
<accession>A0A1H3TX88</accession>
<dbReference type="Proteomes" id="UP000198935">
    <property type="component" value="Unassembled WGS sequence"/>
</dbReference>
<evidence type="ECO:0000313" key="1">
    <source>
        <dbReference type="EMBL" id="SDZ54830.1"/>
    </source>
</evidence>
<protein>
    <submittedName>
        <fullName evidence="1">Uncharacterized protein</fullName>
    </submittedName>
</protein>
<dbReference type="STRING" id="1503961.SAMN05421736_116125"/>
<dbReference type="OrthoDB" id="2989999at2"/>
<proteinExistence type="predicted"/>
<keyword evidence="2" id="KW-1185">Reference proteome</keyword>
<evidence type="ECO:0000313" key="2">
    <source>
        <dbReference type="Proteomes" id="UP000198935"/>
    </source>
</evidence>
<dbReference type="EMBL" id="FNPI01000016">
    <property type="protein sequence ID" value="SDZ54830.1"/>
    <property type="molecule type" value="Genomic_DNA"/>
</dbReference>
<dbReference type="AlphaFoldDB" id="A0A1H3TX88"/>
<name>A0A1H3TX88_9BACI</name>